<dbReference type="AlphaFoldDB" id="A0AA36D028"/>
<gene>
    <name evidence="2" type="ORF">MSPICULIGERA_LOCUS15694</name>
</gene>
<organism evidence="2 3">
    <name type="scientific">Mesorhabditis spiculigera</name>
    <dbReference type="NCBI Taxonomy" id="96644"/>
    <lineage>
        <taxon>Eukaryota</taxon>
        <taxon>Metazoa</taxon>
        <taxon>Ecdysozoa</taxon>
        <taxon>Nematoda</taxon>
        <taxon>Chromadorea</taxon>
        <taxon>Rhabditida</taxon>
        <taxon>Rhabditina</taxon>
        <taxon>Rhabditomorpha</taxon>
        <taxon>Rhabditoidea</taxon>
        <taxon>Rhabditidae</taxon>
        <taxon>Mesorhabditinae</taxon>
        <taxon>Mesorhabditis</taxon>
    </lineage>
</organism>
<protein>
    <submittedName>
        <fullName evidence="2">Uncharacterized protein</fullName>
    </submittedName>
</protein>
<feature type="region of interest" description="Disordered" evidence="1">
    <location>
        <begin position="301"/>
        <end position="330"/>
    </location>
</feature>
<proteinExistence type="predicted"/>
<dbReference type="EMBL" id="CATQJA010002650">
    <property type="protein sequence ID" value="CAJ0577421.1"/>
    <property type="molecule type" value="Genomic_DNA"/>
</dbReference>
<evidence type="ECO:0000313" key="2">
    <source>
        <dbReference type="EMBL" id="CAJ0577421.1"/>
    </source>
</evidence>
<evidence type="ECO:0000256" key="1">
    <source>
        <dbReference type="SAM" id="MobiDB-lite"/>
    </source>
</evidence>
<accession>A0AA36D028</accession>
<comment type="caution">
    <text evidence="2">The sequence shown here is derived from an EMBL/GenBank/DDBJ whole genome shotgun (WGS) entry which is preliminary data.</text>
</comment>
<keyword evidence="3" id="KW-1185">Reference proteome</keyword>
<sequence>MVESSDTMRIEDIPGTSETKALHLLPSAASSANQGLGFTLADALKEGEVKSTTPMLQIQQNKSINLYRKTFLLGDKRDDKLVSSRTPIYNPQKKLLLRPIYKMAGPGQWKVDRGKCPGDCKKELSICVIREHMAYGCPKTVKKVQLKSLNSDVRAGRNQRTTCPGPCGRQLSIGVVEEHISWGCPSHLADPVECPLCPEEIKTQIALLLHCTEQHNMETMALQEKTFDNWPAAEEFVSSGDMKEEEAVMILSVGGTASVKTYTCSYGLTMDSKKRCTAYYAARKQKDNRVCVRYCERHTHWEEPPAEPEPETTEPAGRPTYKKPPAPTKP</sequence>
<dbReference type="Proteomes" id="UP001177023">
    <property type="component" value="Unassembled WGS sequence"/>
</dbReference>
<feature type="non-terminal residue" evidence="2">
    <location>
        <position position="1"/>
    </location>
</feature>
<name>A0AA36D028_9BILA</name>
<evidence type="ECO:0000313" key="3">
    <source>
        <dbReference type="Proteomes" id="UP001177023"/>
    </source>
</evidence>
<reference evidence="2" key="1">
    <citation type="submission" date="2023-06" db="EMBL/GenBank/DDBJ databases">
        <authorList>
            <person name="Delattre M."/>
        </authorList>
    </citation>
    <scope>NUCLEOTIDE SEQUENCE</scope>
    <source>
        <strain evidence="2">AF72</strain>
    </source>
</reference>